<feature type="non-terminal residue" evidence="1">
    <location>
        <position position="364"/>
    </location>
</feature>
<evidence type="ECO:0000313" key="1">
    <source>
        <dbReference type="EMBL" id="CEK85618.1"/>
    </source>
</evidence>
<reference evidence="1" key="1">
    <citation type="submission" date="2014-12" db="EMBL/GenBank/DDBJ databases">
        <title>Insight into the proteome of Arion vulgaris.</title>
        <authorList>
            <person name="Aradska J."/>
            <person name="Bulat T."/>
            <person name="Smidak R."/>
            <person name="Sarate P."/>
            <person name="Gangsoo J."/>
            <person name="Sialana F."/>
            <person name="Bilban M."/>
            <person name="Lubec G."/>
        </authorList>
    </citation>
    <scope>NUCLEOTIDE SEQUENCE</scope>
    <source>
        <tissue evidence="1">Skin</tissue>
    </source>
</reference>
<protein>
    <submittedName>
        <fullName evidence="1">Uncharacterized protein</fullName>
    </submittedName>
</protein>
<gene>
    <name evidence="1" type="primary">ORF149185</name>
</gene>
<dbReference type="AlphaFoldDB" id="A0A0B7AXT6"/>
<dbReference type="EMBL" id="HACG01038753">
    <property type="protein sequence ID" value="CEK85618.1"/>
    <property type="molecule type" value="Transcribed_RNA"/>
</dbReference>
<sequence>MEIPGLFSLCIDIFLHGDYDMQVCQYSYLLKETKATSKNGFSKVFSGLNACMNKDDVLGLFSCVLKKCVRCHTSHPLDQLVTSVLAKCECYLQLFYDHKMIMTQHPCNVSEHQHGRTKETEGIVKVKHKWWNIISLNSKTDHSSMCASEMSNCVVTTNIEECRDENTVDVFQMQNSREFNKYHLKKVEYVEFGQREISHSEINPAHIDERNVFDSELVFQKASSVRTITRKLLVPRGDPTDVNLLKQTNILWFTAIRSQTLFVIPAYESVRDFRMFIRNIPRCKRLSITRNSNSIFSTEAITIAIYLRHDNEYRLLTRLLVKSILPDSKTITANKMKYQLLSRMSTKLEIRNLYHEKKTNKDTA</sequence>
<accession>A0A0B7AXT6</accession>
<name>A0A0B7AXT6_9EUPU</name>
<organism evidence="1">
    <name type="scientific">Arion vulgaris</name>
    <dbReference type="NCBI Taxonomy" id="1028688"/>
    <lineage>
        <taxon>Eukaryota</taxon>
        <taxon>Metazoa</taxon>
        <taxon>Spiralia</taxon>
        <taxon>Lophotrochozoa</taxon>
        <taxon>Mollusca</taxon>
        <taxon>Gastropoda</taxon>
        <taxon>Heterobranchia</taxon>
        <taxon>Euthyneura</taxon>
        <taxon>Panpulmonata</taxon>
        <taxon>Eupulmonata</taxon>
        <taxon>Stylommatophora</taxon>
        <taxon>Helicina</taxon>
        <taxon>Arionoidea</taxon>
        <taxon>Arionidae</taxon>
        <taxon>Arion</taxon>
    </lineage>
</organism>
<proteinExistence type="predicted"/>